<dbReference type="PANTHER" id="PTHR22760">
    <property type="entry name" value="GLYCOSYLTRANSFERASE"/>
    <property type="match status" value="1"/>
</dbReference>
<evidence type="ECO:0000256" key="7">
    <source>
        <dbReference type="ARBA" id="ARBA00023136"/>
    </source>
</evidence>
<comment type="similarity">
    <text evidence="8">Belongs to the glycosyltransferase 22 family.</text>
</comment>
<comment type="subcellular location">
    <subcellularLocation>
        <location evidence="1 8">Endoplasmic reticulum membrane</location>
        <topology evidence="1 8">Multi-pass membrane protein</topology>
    </subcellularLocation>
</comment>
<feature type="chain" id="PRO_5012986002" description="Mannosyltransferase" evidence="10">
    <location>
        <begin position="21"/>
        <end position="650"/>
    </location>
</feature>
<feature type="transmembrane region" description="Helical" evidence="8">
    <location>
        <begin position="279"/>
        <end position="295"/>
    </location>
</feature>
<dbReference type="AlphaFoldDB" id="A0A232EVH0"/>
<keyword evidence="2 8" id="KW-0328">Glycosyltransferase</keyword>
<evidence type="ECO:0000256" key="4">
    <source>
        <dbReference type="ARBA" id="ARBA00022692"/>
    </source>
</evidence>
<feature type="signal peptide" evidence="10">
    <location>
        <begin position="1"/>
        <end position="20"/>
    </location>
</feature>
<feature type="coiled-coil region" evidence="9">
    <location>
        <begin position="492"/>
        <end position="526"/>
    </location>
</feature>
<sequence>MTFPMRKKLFLLLVVWRVSSVFIVQTSHVPDEYWQSLEVAHKLSFGYGYLTWEWTNAIRSYMYPFLISLLFSLLKFLSLDTPTLLIVLPRIFQALLTAYADYRFYIWTGSKSALFLLCINWYWYYCATRTLINTFETCLTIIALSEFPWKKSSGDRGSKFLWIIGFSVFVRPTAIIIWIPLCLGLFYRNKNYLVKCVVIGMIYLIVFTIVDIACYGRFVFAPWNFFQVNVLNRISEQYGKNHLLWYFTNALPVILGLNYGLLAYSFHNMCRSAVAKCKILLLLGFWTIVIYSFLAHKELRFILPTLPMFLYIINEGYFRQTISESKKNFLLFLLIISNIFPALYFSTQYQQGPLKVMNFLRTEIEHRNPSEVDIHFLTKCHSTPYYSHLHKNVSMFFLTCEPNLNDAENHVNEADKFFDNPAKWVKLKYLNQPLNTWPLYVITYDTIAPTIIQFIKYYTQLTNYSDTHFPEHGKFNEYVIYRKTVITKDKSLDEVCEALDNLSIKNLELIEEKVLLNIQLENLLRQGHIDLAKARYIRGKESVGMLQVPSKDNDIRSVFDLETSYGKDEQEKIEDIPNFDISLKKLNKDEETPQDPIKWFGVLVPQSLKTAQKHFQDALYLAVKIANVQAQLAKVTAQSESLKLLKKVAT</sequence>
<evidence type="ECO:0000256" key="3">
    <source>
        <dbReference type="ARBA" id="ARBA00022679"/>
    </source>
</evidence>
<evidence type="ECO:0000256" key="1">
    <source>
        <dbReference type="ARBA" id="ARBA00004477"/>
    </source>
</evidence>
<keyword evidence="5 8" id="KW-0256">Endoplasmic reticulum</keyword>
<accession>A0A232EVH0</accession>
<dbReference type="Gene3D" id="1.10.287.3240">
    <property type="match status" value="1"/>
</dbReference>
<dbReference type="OrthoDB" id="416834at2759"/>
<keyword evidence="12" id="KW-1185">Reference proteome</keyword>
<name>A0A232EVH0_9HYME</name>
<evidence type="ECO:0000256" key="2">
    <source>
        <dbReference type="ARBA" id="ARBA00022676"/>
    </source>
</evidence>
<comment type="caution">
    <text evidence="11">The sequence shown here is derived from an EMBL/GenBank/DDBJ whole genome shotgun (WGS) entry which is preliminary data.</text>
</comment>
<feature type="transmembrane region" description="Helical" evidence="8">
    <location>
        <begin position="329"/>
        <end position="347"/>
    </location>
</feature>
<dbReference type="InterPro" id="IPR040357">
    <property type="entry name" value="Vma22/CCDC115"/>
</dbReference>
<keyword evidence="7 8" id="KW-0472">Membrane</keyword>
<dbReference type="Pfam" id="PF03901">
    <property type="entry name" value="Glyco_transf_22"/>
    <property type="match status" value="1"/>
</dbReference>
<evidence type="ECO:0000256" key="8">
    <source>
        <dbReference type="RuleBase" id="RU363075"/>
    </source>
</evidence>
<evidence type="ECO:0000313" key="11">
    <source>
        <dbReference type="EMBL" id="OXU22356.1"/>
    </source>
</evidence>
<proteinExistence type="inferred from homology"/>
<keyword evidence="9" id="KW-0175">Coiled coil</keyword>
<dbReference type="Proteomes" id="UP000215335">
    <property type="component" value="Unassembled WGS sequence"/>
</dbReference>
<keyword evidence="6 8" id="KW-1133">Transmembrane helix</keyword>
<feature type="transmembrane region" description="Helical" evidence="8">
    <location>
        <begin position="160"/>
        <end position="186"/>
    </location>
</feature>
<evidence type="ECO:0000313" key="12">
    <source>
        <dbReference type="Proteomes" id="UP000215335"/>
    </source>
</evidence>
<reference evidence="11 12" key="1">
    <citation type="journal article" date="2017" name="Curr. Biol.">
        <title>The Evolution of Venom by Co-option of Single-Copy Genes.</title>
        <authorList>
            <person name="Martinson E.O."/>
            <person name="Mrinalini"/>
            <person name="Kelkar Y.D."/>
            <person name="Chang C.H."/>
            <person name="Werren J.H."/>
        </authorList>
    </citation>
    <scope>NUCLEOTIDE SEQUENCE [LARGE SCALE GENOMIC DNA]</scope>
    <source>
        <strain evidence="11 12">Alberta</strain>
        <tissue evidence="11">Whole body</tissue>
    </source>
</reference>
<dbReference type="GO" id="GO:0006506">
    <property type="term" value="P:GPI anchor biosynthetic process"/>
    <property type="evidence" value="ECO:0007669"/>
    <property type="project" value="TreeGrafter"/>
</dbReference>
<feature type="transmembrane region" description="Helical" evidence="8">
    <location>
        <begin position="61"/>
        <end position="92"/>
    </location>
</feature>
<evidence type="ECO:0000256" key="5">
    <source>
        <dbReference type="ARBA" id="ARBA00022824"/>
    </source>
</evidence>
<evidence type="ECO:0000256" key="9">
    <source>
        <dbReference type="SAM" id="Coils"/>
    </source>
</evidence>
<gene>
    <name evidence="11" type="ORF">TSAR_004130</name>
</gene>
<feature type="transmembrane region" description="Helical" evidence="8">
    <location>
        <begin position="301"/>
        <end position="317"/>
    </location>
</feature>
<dbReference type="InterPro" id="IPR005599">
    <property type="entry name" value="GPI_mannosylTrfase"/>
</dbReference>
<feature type="transmembrane region" description="Helical" evidence="8">
    <location>
        <begin position="104"/>
        <end position="124"/>
    </location>
</feature>
<keyword evidence="10" id="KW-0732">Signal</keyword>
<dbReference type="EC" id="2.4.1.-" evidence="8"/>
<feature type="transmembrane region" description="Helical" evidence="8">
    <location>
        <begin position="243"/>
        <end position="267"/>
    </location>
</feature>
<feature type="transmembrane region" description="Helical" evidence="8">
    <location>
        <begin position="198"/>
        <end position="223"/>
    </location>
</feature>
<organism evidence="11 12">
    <name type="scientific">Trichomalopsis sarcophagae</name>
    <dbReference type="NCBI Taxonomy" id="543379"/>
    <lineage>
        <taxon>Eukaryota</taxon>
        <taxon>Metazoa</taxon>
        <taxon>Ecdysozoa</taxon>
        <taxon>Arthropoda</taxon>
        <taxon>Hexapoda</taxon>
        <taxon>Insecta</taxon>
        <taxon>Pterygota</taxon>
        <taxon>Neoptera</taxon>
        <taxon>Endopterygota</taxon>
        <taxon>Hymenoptera</taxon>
        <taxon>Apocrita</taxon>
        <taxon>Proctotrupomorpha</taxon>
        <taxon>Chalcidoidea</taxon>
        <taxon>Pteromalidae</taxon>
        <taxon>Pteromalinae</taxon>
        <taxon>Trichomalopsis</taxon>
    </lineage>
</organism>
<dbReference type="STRING" id="543379.A0A232EVH0"/>
<evidence type="ECO:0000256" key="10">
    <source>
        <dbReference type="SAM" id="SignalP"/>
    </source>
</evidence>
<protein>
    <recommendedName>
        <fullName evidence="8">Mannosyltransferase</fullName>
        <ecNumber evidence="8">2.4.1.-</ecNumber>
    </recommendedName>
</protein>
<keyword evidence="3" id="KW-0808">Transferase</keyword>
<dbReference type="PANTHER" id="PTHR22760:SF4">
    <property type="entry name" value="GPI MANNOSYLTRANSFERASE 3"/>
    <property type="match status" value="1"/>
</dbReference>
<evidence type="ECO:0000256" key="6">
    <source>
        <dbReference type="ARBA" id="ARBA00022989"/>
    </source>
</evidence>
<keyword evidence="4 8" id="KW-0812">Transmembrane</keyword>
<dbReference type="Pfam" id="PF21730">
    <property type="entry name" value="Vma22_CCDC115"/>
    <property type="match status" value="1"/>
</dbReference>
<dbReference type="GO" id="GO:0005789">
    <property type="term" value="C:endoplasmic reticulum membrane"/>
    <property type="evidence" value="ECO:0007669"/>
    <property type="project" value="UniProtKB-SubCell"/>
</dbReference>
<dbReference type="EMBL" id="NNAY01001995">
    <property type="protein sequence ID" value="OXU22356.1"/>
    <property type="molecule type" value="Genomic_DNA"/>
</dbReference>
<dbReference type="GO" id="GO:0070072">
    <property type="term" value="P:vacuolar proton-transporting V-type ATPase complex assembly"/>
    <property type="evidence" value="ECO:0007669"/>
    <property type="project" value="InterPro"/>
</dbReference>
<dbReference type="GO" id="GO:0000026">
    <property type="term" value="F:alpha-1,2-mannosyltransferase activity"/>
    <property type="evidence" value="ECO:0007669"/>
    <property type="project" value="TreeGrafter"/>
</dbReference>